<dbReference type="AlphaFoldDB" id="A0A918ILH0"/>
<dbReference type="PANTHER" id="PTHR43301:SF3">
    <property type="entry name" value="ARABINAN ENDO-1,5-ALPHA-L-ARABINOSIDASE A-RELATED"/>
    <property type="match status" value="1"/>
</dbReference>
<comment type="caution">
    <text evidence="2">The sequence shown here is derived from an EMBL/GenBank/DDBJ whole genome shotgun (WGS) entry which is preliminary data.</text>
</comment>
<dbReference type="CDD" id="cd08983">
    <property type="entry name" value="GH43_Bt3655-like"/>
    <property type="match status" value="1"/>
</dbReference>
<dbReference type="Proteomes" id="UP000634668">
    <property type="component" value="Unassembled WGS sequence"/>
</dbReference>
<organism evidence="2 3">
    <name type="scientific">Arenibacter certesii</name>
    <dbReference type="NCBI Taxonomy" id="228955"/>
    <lineage>
        <taxon>Bacteria</taxon>
        <taxon>Pseudomonadati</taxon>
        <taxon>Bacteroidota</taxon>
        <taxon>Flavobacteriia</taxon>
        <taxon>Flavobacteriales</taxon>
        <taxon>Flavobacteriaceae</taxon>
        <taxon>Arenibacter</taxon>
    </lineage>
</organism>
<dbReference type="InterPro" id="IPR050727">
    <property type="entry name" value="GH43_arabinanases"/>
</dbReference>
<evidence type="ECO:0000313" key="2">
    <source>
        <dbReference type="EMBL" id="GGW21927.1"/>
    </source>
</evidence>
<dbReference type="InterPro" id="IPR023296">
    <property type="entry name" value="Glyco_hydro_beta-prop_sf"/>
</dbReference>
<dbReference type="Pfam" id="PF22847">
    <property type="entry name" value="BT_3657-like_N"/>
    <property type="match status" value="1"/>
</dbReference>
<protein>
    <recommendedName>
        <fullName evidence="1">Arabinosidase BT-3657-like N-terminal domain-containing protein</fullName>
    </recommendedName>
</protein>
<reference evidence="2" key="2">
    <citation type="submission" date="2020-09" db="EMBL/GenBank/DDBJ databases">
        <authorList>
            <person name="Sun Q."/>
            <person name="Kim S."/>
        </authorList>
    </citation>
    <scope>NUCLEOTIDE SEQUENCE</scope>
    <source>
        <strain evidence="2">KCTC 12113</strain>
    </source>
</reference>
<keyword evidence="3" id="KW-1185">Reference proteome</keyword>
<evidence type="ECO:0000259" key="1">
    <source>
        <dbReference type="Pfam" id="PF22847"/>
    </source>
</evidence>
<reference evidence="2" key="1">
    <citation type="journal article" date="2014" name="Int. J. Syst. Evol. Microbiol.">
        <title>Complete genome sequence of Corynebacterium casei LMG S-19264T (=DSM 44701T), isolated from a smear-ripened cheese.</title>
        <authorList>
            <consortium name="US DOE Joint Genome Institute (JGI-PGF)"/>
            <person name="Walter F."/>
            <person name="Albersmeier A."/>
            <person name="Kalinowski J."/>
            <person name="Ruckert C."/>
        </authorList>
    </citation>
    <scope>NUCLEOTIDE SEQUENCE</scope>
    <source>
        <strain evidence="2">KCTC 12113</strain>
    </source>
</reference>
<dbReference type="PANTHER" id="PTHR43301">
    <property type="entry name" value="ARABINAN ENDO-1,5-ALPHA-L-ARABINOSIDASE"/>
    <property type="match status" value="1"/>
</dbReference>
<dbReference type="Gene3D" id="2.115.10.20">
    <property type="entry name" value="Glycosyl hydrolase domain, family 43"/>
    <property type="match status" value="2"/>
</dbReference>
<evidence type="ECO:0000313" key="3">
    <source>
        <dbReference type="Proteomes" id="UP000634668"/>
    </source>
</evidence>
<accession>A0A918ILH0</accession>
<dbReference type="InterPro" id="IPR055133">
    <property type="entry name" value="BT_3657-like_N"/>
</dbReference>
<dbReference type="EMBL" id="BMWP01000001">
    <property type="protein sequence ID" value="GGW21927.1"/>
    <property type="molecule type" value="Genomic_DNA"/>
</dbReference>
<feature type="domain" description="Arabinosidase BT-3657-like N-terminal" evidence="1">
    <location>
        <begin position="79"/>
        <end position="172"/>
    </location>
</feature>
<sequence>MSPDLYRINTVVNHDKNFEIRGQYSNDNVWKNDLSLSFKEQYGMSSPSVEDSTEAKVVSATNLDVEQWPPIYLEVGNPQDDVLLFSYFKGNGEDGLHLAFSEDGFVWKALKNDTSFLSPTVGKDKLMRDPCIIIGGDGNYHMVWTVSWTDNGIGYAYSKDLINWSEQQFIPVMAHEKDSRNTWAPEITFDLDTERYIIYWASTVEGQFQETKSEKENGYNHRIYYTTTKDFKNYTKTQLLYEPGFNVIDSHIIKVKDQYVMFLKDETIEPAQKNIKIAFSSSVEGPYSAPGKPITGDYWAEGPTTTYVNGKFIVYFDKYIHHQYGAVSSENLENWIEVSDRVKFPDGARHGTIISVPRSILNKLKKE</sequence>
<gene>
    <name evidence="2" type="ORF">GCM10007383_00920</name>
</gene>
<name>A0A918ILH0_9FLAO</name>
<proteinExistence type="predicted"/>
<dbReference type="SUPFAM" id="SSF75005">
    <property type="entry name" value="Arabinanase/levansucrase/invertase"/>
    <property type="match status" value="1"/>
</dbReference>